<feature type="domain" description="Glycosyl hydrolase family 38 C-terminal" evidence="2">
    <location>
        <begin position="498"/>
        <end position="697"/>
    </location>
</feature>
<dbReference type="GO" id="GO:0004559">
    <property type="term" value="F:alpha-mannosidase activity"/>
    <property type="evidence" value="ECO:0007669"/>
    <property type="project" value="InterPro"/>
</dbReference>
<evidence type="ECO:0000259" key="1">
    <source>
        <dbReference type="Pfam" id="PF01074"/>
    </source>
</evidence>
<dbReference type="PANTHER" id="PTHR46017">
    <property type="entry name" value="ALPHA-MANNOSIDASE 2C1"/>
    <property type="match status" value="1"/>
</dbReference>
<dbReference type="GO" id="GO:0009313">
    <property type="term" value="P:oligosaccharide catabolic process"/>
    <property type="evidence" value="ECO:0007669"/>
    <property type="project" value="TreeGrafter"/>
</dbReference>
<evidence type="ECO:0000313" key="3">
    <source>
        <dbReference type="EMBL" id="GBC98235.1"/>
    </source>
</evidence>
<dbReference type="Gene3D" id="3.20.110.10">
    <property type="entry name" value="Glycoside hydrolase 38, N terminal domain"/>
    <property type="match status" value="1"/>
</dbReference>
<protein>
    <recommendedName>
        <fullName evidence="5">Glycoside hydrolase family 38 N-terminal domain-containing protein</fullName>
    </recommendedName>
</protein>
<dbReference type="CDD" id="cd10791">
    <property type="entry name" value="GH38N_AMII_like_1"/>
    <property type="match status" value="1"/>
</dbReference>
<evidence type="ECO:0008006" key="5">
    <source>
        <dbReference type="Google" id="ProtNLM"/>
    </source>
</evidence>
<dbReference type="SUPFAM" id="SSF74650">
    <property type="entry name" value="Galactose mutarotase-like"/>
    <property type="match status" value="1"/>
</dbReference>
<dbReference type="EMBL" id="BEHT01000007">
    <property type="protein sequence ID" value="GBC98235.1"/>
    <property type="molecule type" value="Genomic_DNA"/>
</dbReference>
<name>A0A2H5XAN8_9BACT</name>
<accession>A0A2H5XAN8</accession>
<dbReference type="PANTHER" id="PTHR46017:SF1">
    <property type="entry name" value="ALPHA-MANNOSIDASE 2C1"/>
    <property type="match status" value="1"/>
</dbReference>
<dbReference type="InterPro" id="IPR027291">
    <property type="entry name" value="Glyco_hydro_38_N_sf"/>
</dbReference>
<dbReference type="Pfam" id="PF01074">
    <property type="entry name" value="Glyco_hydro_38N"/>
    <property type="match status" value="1"/>
</dbReference>
<dbReference type="InterPro" id="IPR011330">
    <property type="entry name" value="Glyco_hydro/deAcase_b/a-brl"/>
</dbReference>
<dbReference type="InterPro" id="IPR011013">
    <property type="entry name" value="Gal_mutarotase_sf_dom"/>
</dbReference>
<dbReference type="GO" id="GO:0030246">
    <property type="term" value="F:carbohydrate binding"/>
    <property type="evidence" value="ECO:0007669"/>
    <property type="project" value="InterPro"/>
</dbReference>
<proteinExistence type="predicted"/>
<dbReference type="SUPFAM" id="SSF88713">
    <property type="entry name" value="Glycoside hydrolase/deacetylase"/>
    <property type="match status" value="1"/>
</dbReference>
<dbReference type="GO" id="GO:0006013">
    <property type="term" value="P:mannose metabolic process"/>
    <property type="evidence" value="ECO:0007669"/>
    <property type="project" value="InterPro"/>
</dbReference>
<evidence type="ECO:0000313" key="4">
    <source>
        <dbReference type="Proteomes" id="UP000236173"/>
    </source>
</evidence>
<dbReference type="InterPro" id="IPR000602">
    <property type="entry name" value="Glyco_hydro_38_N"/>
</dbReference>
<organism evidence="3 4">
    <name type="scientific">Candidatus Fervidibacter japonicus</name>
    <dbReference type="NCBI Taxonomy" id="2035412"/>
    <lineage>
        <taxon>Bacteria</taxon>
        <taxon>Candidatus Fervidibacterota</taxon>
        <taxon>Candidatus Fervidibacter</taxon>
    </lineage>
</organism>
<sequence length="886" mass="100933">MSELATIYLVHHSHTDVGYTHDQPMVWELYRRFLDAAIDACERDLETDADWAMRWTVETTAPLLCWLRSSSDRQVERFLRLAKAGRIEVTAMFANLTPLCDTDELVESLQPLRTLRTDFGLDIRSAMNCDVNGHNWTLVDVLLDAGIDSFSMAINEHFGGAPLQRPILFWWQGPSGRKLMAFNGFLYGMANWLLGIGSNLEAFHDEWLPKLRAHLKQVGWTLPVLMLQVVHPFVDNGSVWLALRDFVRRWNEQFGAPRLHIATPREWWDAVRPYAEQFPTYCGDWTDFWNFGCISSARETAINRQSRVRLLVADQLFALLSGLKRNIHTNQTPSPPFLQRLPSLRAEAWQALLLWDEHTWGADISVRLSEGDDTVTQWHHKAHYAYHARSLSLMLQRDGIAELTKHIQRSSDDALVVFNPLPWERTVALAIPPQVMHLRGTPDDPSSSRHSQDRDFVGSRQWWLKATQMPTLGYRVIAHSELIEQPEEQLPRSDAETVENEWHRLTFDRTQGGIVSWWDKRLERELVDATAGWAFASIVYERVAELNHQWARSLLWAASLEARSGLLSPRGWHPDWKAERWSSKRCLSHQVTQTPIGIEVIQVLEVDVLASPVTLRMRLPFHAPHLEIEAEWLMGLTTHPEATYLVFPFAIPNAVAHLDIGGCAMRPEVDQLPGCCRDYFTVQRWVDLSNEAFGVTVACPINPMVQLDDFHFAHNQQRFVLERAMLLGWMTNNYWETNFRAHQAGLVRACYWLLPHLGGFDEAMAHRFGAEASVPVVLQSAAELPDPNATMPRSGSLLQLPQPPVLALHVAPAWAYGSGDGMLVRLLNASDEQQTAQIGSGLLRIRTAALCDVFGTPIQPLTVVDECVTVELPPRRMVTVRLQMER</sequence>
<feature type="domain" description="Glycoside hydrolase family 38 N-terminal" evidence="1">
    <location>
        <begin position="6"/>
        <end position="281"/>
    </location>
</feature>
<reference evidence="4" key="1">
    <citation type="submission" date="2017-09" db="EMBL/GenBank/DDBJ databases">
        <title>Metaegenomics of thermophilic ammonia-oxidizing enrichment culture.</title>
        <authorList>
            <person name="Kato S."/>
            <person name="Suzuki K."/>
        </authorList>
    </citation>
    <scope>NUCLEOTIDE SEQUENCE [LARGE SCALE GENOMIC DNA]</scope>
</reference>
<dbReference type="Proteomes" id="UP000236173">
    <property type="component" value="Unassembled WGS sequence"/>
</dbReference>
<dbReference type="InterPro" id="IPR011682">
    <property type="entry name" value="Glyco_hydro_38_C"/>
</dbReference>
<comment type="caution">
    <text evidence="3">The sequence shown here is derived from an EMBL/GenBank/DDBJ whole genome shotgun (WGS) entry which is preliminary data.</text>
</comment>
<gene>
    <name evidence="3" type="ORF">HRbin17_00735</name>
</gene>
<dbReference type="Gene3D" id="2.70.98.30">
    <property type="entry name" value="Golgi alpha-mannosidase II, domain 4"/>
    <property type="match status" value="1"/>
</dbReference>
<evidence type="ECO:0000259" key="2">
    <source>
        <dbReference type="Pfam" id="PF07748"/>
    </source>
</evidence>
<dbReference type="Pfam" id="PF07748">
    <property type="entry name" value="Glyco_hydro_38C"/>
    <property type="match status" value="1"/>
</dbReference>
<dbReference type="AlphaFoldDB" id="A0A2H5XAN8"/>